<feature type="transmembrane region" description="Helical" evidence="2">
    <location>
        <begin position="82"/>
        <end position="104"/>
    </location>
</feature>
<dbReference type="EMBL" id="SOBT01000009">
    <property type="protein sequence ID" value="TDU28457.1"/>
    <property type="molecule type" value="Genomic_DNA"/>
</dbReference>
<feature type="transmembrane region" description="Helical" evidence="2">
    <location>
        <begin position="54"/>
        <end position="76"/>
    </location>
</feature>
<gene>
    <name evidence="3" type="ORF">DFR24_2829</name>
</gene>
<comment type="caution">
    <text evidence="3">The sequence shown here is derived from an EMBL/GenBank/DDBJ whole genome shotgun (WGS) entry which is preliminary data.</text>
</comment>
<keyword evidence="4" id="KW-1185">Reference proteome</keyword>
<accession>A0A4R7P449</accession>
<dbReference type="Proteomes" id="UP000295341">
    <property type="component" value="Unassembled WGS sequence"/>
</dbReference>
<evidence type="ECO:0000256" key="2">
    <source>
        <dbReference type="SAM" id="Phobius"/>
    </source>
</evidence>
<dbReference type="Pfam" id="PF14110">
    <property type="entry name" value="DUF4282"/>
    <property type="match status" value="1"/>
</dbReference>
<sequence length="155" mass="17553">MADQEKNENAPTETGEEAGGATGTGARERALGDLLRSLFDFEMREIITTRMLPIIYRFAVIAMAALTVLGVITAFIQSLWAGLVWLLFGPVVFLMLVVVVRVFLEFVMAVFRMLVYIEILDRRTSKIEGHTEEVVQDLPRIQFWKFSLGKRRVGN</sequence>
<keyword evidence="2" id="KW-0812">Transmembrane</keyword>
<keyword evidence="2" id="KW-0472">Membrane</keyword>
<reference evidence="3 4" key="1">
    <citation type="submission" date="2019-03" db="EMBL/GenBank/DDBJ databases">
        <title>Genomic Encyclopedia of Type Strains, Phase IV (KMG-IV): sequencing the most valuable type-strain genomes for metagenomic binning, comparative biology and taxonomic classification.</title>
        <authorList>
            <person name="Goeker M."/>
        </authorList>
    </citation>
    <scope>NUCLEOTIDE SEQUENCE [LARGE SCALE GENOMIC DNA]</scope>
    <source>
        <strain evidence="3 4">DSM 26377</strain>
    </source>
</reference>
<organism evidence="3 4">
    <name type="scientific">Panacagrimonas perspica</name>
    <dbReference type="NCBI Taxonomy" id="381431"/>
    <lineage>
        <taxon>Bacteria</taxon>
        <taxon>Pseudomonadati</taxon>
        <taxon>Pseudomonadota</taxon>
        <taxon>Gammaproteobacteria</taxon>
        <taxon>Nevskiales</taxon>
        <taxon>Nevskiaceae</taxon>
        <taxon>Panacagrimonas</taxon>
    </lineage>
</organism>
<evidence type="ECO:0000256" key="1">
    <source>
        <dbReference type="SAM" id="MobiDB-lite"/>
    </source>
</evidence>
<proteinExistence type="predicted"/>
<keyword evidence="2" id="KW-1133">Transmembrane helix</keyword>
<name>A0A4R7P449_9GAMM</name>
<dbReference type="RefSeq" id="WP_133882003.1">
    <property type="nucleotide sequence ID" value="NZ_SOBT01000009.1"/>
</dbReference>
<evidence type="ECO:0000313" key="3">
    <source>
        <dbReference type="EMBL" id="TDU28457.1"/>
    </source>
</evidence>
<feature type="region of interest" description="Disordered" evidence="1">
    <location>
        <begin position="1"/>
        <end position="24"/>
    </location>
</feature>
<evidence type="ECO:0000313" key="4">
    <source>
        <dbReference type="Proteomes" id="UP000295341"/>
    </source>
</evidence>
<dbReference type="InterPro" id="IPR025557">
    <property type="entry name" value="DUF4282"/>
</dbReference>
<dbReference type="AlphaFoldDB" id="A0A4R7P449"/>
<protein>
    <submittedName>
        <fullName evidence="3">Uncharacterized protein DUF4282</fullName>
    </submittedName>
</protein>